<feature type="domain" description="Protein kinase" evidence="8">
    <location>
        <begin position="4"/>
        <end position="288"/>
    </location>
</feature>
<keyword evidence="1 7" id="KW-0723">Serine/threonine-protein kinase</keyword>
<dbReference type="CDD" id="cd07833">
    <property type="entry name" value="STKc_CDKL"/>
    <property type="match status" value="1"/>
</dbReference>
<gene>
    <name evidence="9" type="ORF">IMG5_199930</name>
</gene>
<dbReference type="Proteomes" id="UP000008983">
    <property type="component" value="Unassembled WGS sequence"/>
</dbReference>
<keyword evidence="5 6" id="KW-0067">ATP-binding</keyword>
<evidence type="ECO:0000259" key="8">
    <source>
        <dbReference type="PROSITE" id="PS50011"/>
    </source>
</evidence>
<dbReference type="Pfam" id="PF00069">
    <property type="entry name" value="Pkinase"/>
    <property type="match status" value="1"/>
</dbReference>
<dbReference type="GeneID" id="14903264"/>
<keyword evidence="10" id="KW-1185">Reference proteome</keyword>
<keyword evidence="4 9" id="KW-0418">Kinase</keyword>
<dbReference type="EC" id="2.7.11.23" evidence="9"/>
<dbReference type="PROSITE" id="PS50011">
    <property type="entry name" value="PROTEIN_KINASE_DOM"/>
    <property type="match status" value="1"/>
</dbReference>
<dbReference type="Gene3D" id="3.30.200.20">
    <property type="entry name" value="Phosphorylase Kinase, domain 1"/>
    <property type="match status" value="1"/>
</dbReference>
<dbReference type="RefSeq" id="XP_004024091.1">
    <property type="nucleotide sequence ID" value="XM_004024042.1"/>
</dbReference>
<proteinExistence type="inferred from homology"/>
<dbReference type="AlphaFoldDB" id="G0R5N4"/>
<keyword evidence="2 9" id="KW-0808">Transferase</keyword>
<dbReference type="FunFam" id="3.30.200.20:FF:001093">
    <property type="entry name" value="Cyclin-dependent kinase-like 5"/>
    <property type="match status" value="1"/>
</dbReference>
<comment type="similarity">
    <text evidence="7">Belongs to the protein kinase superfamily.</text>
</comment>
<name>G0R5N4_ICHMU</name>
<evidence type="ECO:0000256" key="2">
    <source>
        <dbReference type="ARBA" id="ARBA00022679"/>
    </source>
</evidence>
<evidence type="ECO:0000256" key="7">
    <source>
        <dbReference type="RuleBase" id="RU000304"/>
    </source>
</evidence>
<dbReference type="SUPFAM" id="SSF56112">
    <property type="entry name" value="Protein kinase-like (PK-like)"/>
    <property type="match status" value="1"/>
</dbReference>
<evidence type="ECO:0000313" key="9">
    <source>
        <dbReference type="EMBL" id="EGR27207.1"/>
    </source>
</evidence>
<feature type="binding site" evidence="6">
    <location>
        <position position="34"/>
    </location>
    <ligand>
        <name>ATP</name>
        <dbReference type="ChEBI" id="CHEBI:30616"/>
    </ligand>
</feature>
<organism evidence="9 10">
    <name type="scientific">Ichthyophthirius multifiliis</name>
    <name type="common">White spot disease agent</name>
    <name type="synonym">Ich</name>
    <dbReference type="NCBI Taxonomy" id="5932"/>
    <lineage>
        <taxon>Eukaryota</taxon>
        <taxon>Sar</taxon>
        <taxon>Alveolata</taxon>
        <taxon>Ciliophora</taxon>
        <taxon>Intramacronucleata</taxon>
        <taxon>Oligohymenophorea</taxon>
        <taxon>Hymenostomatida</taxon>
        <taxon>Ophryoglenina</taxon>
        <taxon>Ichthyophthirius</taxon>
    </lineage>
</organism>
<dbReference type="OrthoDB" id="548217at2759"/>
<dbReference type="SMART" id="SM00220">
    <property type="entry name" value="S_TKc"/>
    <property type="match status" value="1"/>
</dbReference>
<dbReference type="PROSITE" id="PS00108">
    <property type="entry name" value="PROTEIN_KINASE_ST"/>
    <property type="match status" value="1"/>
</dbReference>
<dbReference type="InParanoid" id="G0R5N4"/>
<dbReference type="InterPro" id="IPR000719">
    <property type="entry name" value="Prot_kinase_dom"/>
</dbReference>
<evidence type="ECO:0000256" key="5">
    <source>
        <dbReference type="ARBA" id="ARBA00022840"/>
    </source>
</evidence>
<dbReference type="InterPro" id="IPR011009">
    <property type="entry name" value="Kinase-like_dom_sf"/>
</dbReference>
<dbReference type="Gene3D" id="1.10.510.10">
    <property type="entry name" value="Transferase(Phosphotransferase) domain 1"/>
    <property type="match status" value="1"/>
</dbReference>
<dbReference type="EMBL" id="GL984380">
    <property type="protein sequence ID" value="EGR27207.1"/>
    <property type="molecule type" value="Genomic_DNA"/>
</dbReference>
<dbReference type="FunFam" id="1.10.510.10:FF:000624">
    <property type="entry name" value="Mitogen-activated protein kinase"/>
    <property type="match status" value="1"/>
</dbReference>
<dbReference type="OMA" id="FCHHHNI"/>
<evidence type="ECO:0000256" key="4">
    <source>
        <dbReference type="ARBA" id="ARBA00022777"/>
    </source>
</evidence>
<accession>G0R5N4</accession>
<dbReference type="InterPro" id="IPR017441">
    <property type="entry name" value="Protein_kinase_ATP_BS"/>
</dbReference>
<keyword evidence="3 6" id="KW-0547">Nucleotide-binding</keyword>
<reference evidence="9 10" key="1">
    <citation type="submission" date="2011-07" db="EMBL/GenBank/DDBJ databases">
        <authorList>
            <person name="Coyne R."/>
            <person name="Brami D."/>
            <person name="Johnson J."/>
            <person name="Hostetler J."/>
            <person name="Hannick L."/>
            <person name="Clark T."/>
            <person name="Cassidy-Hanley D."/>
            <person name="Inman J."/>
        </authorList>
    </citation>
    <scope>NUCLEOTIDE SEQUENCE [LARGE SCALE GENOMIC DNA]</scope>
    <source>
        <strain evidence="9 10">G5</strain>
    </source>
</reference>
<dbReference type="PROSITE" id="PS00107">
    <property type="entry name" value="PROTEIN_KINASE_ATP"/>
    <property type="match status" value="1"/>
</dbReference>
<dbReference type="eggNOG" id="KOG0593">
    <property type="taxonomic scope" value="Eukaryota"/>
</dbReference>
<dbReference type="PANTHER" id="PTHR24055">
    <property type="entry name" value="MITOGEN-ACTIVATED PROTEIN KINASE"/>
    <property type="match status" value="1"/>
</dbReference>
<dbReference type="InterPro" id="IPR050117">
    <property type="entry name" value="MAPK"/>
</dbReference>
<evidence type="ECO:0000256" key="3">
    <source>
        <dbReference type="ARBA" id="ARBA00022741"/>
    </source>
</evidence>
<protein>
    <submittedName>
        <fullName evidence="9">Protein kinase domain protein</fullName>
        <ecNumber evidence="9">2.7.11.23</ecNumber>
    </submittedName>
</protein>
<evidence type="ECO:0000256" key="1">
    <source>
        <dbReference type="ARBA" id="ARBA00022527"/>
    </source>
</evidence>
<evidence type="ECO:0000313" key="10">
    <source>
        <dbReference type="Proteomes" id="UP000008983"/>
    </source>
</evidence>
<evidence type="ECO:0000256" key="6">
    <source>
        <dbReference type="PROSITE-ProRule" id="PRU10141"/>
    </source>
</evidence>
<dbReference type="InterPro" id="IPR008271">
    <property type="entry name" value="Ser/Thr_kinase_AS"/>
</dbReference>
<dbReference type="GO" id="GO:0005524">
    <property type="term" value="F:ATP binding"/>
    <property type="evidence" value="ECO:0007669"/>
    <property type="project" value="UniProtKB-UniRule"/>
</dbReference>
<dbReference type="GO" id="GO:0008353">
    <property type="term" value="F:RNA polymerase II CTD heptapeptide repeat kinase activity"/>
    <property type="evidence" value="ECO:0007669"/>
    <property type="project" value="UniProtKB-EC"/>
</dbReference>
<sequence length="358" mass="41847">MNKYDVIGIVGEGAYGVVLKCKNKENGEIVAIKKFKESDEDEIIQKTILREVKILRMLKHENIVQLKEAFKRKGKYYLVFEYLEKNLLQVIEEKPNGLEPELIQKIIYQLCKSIQYCNSLEIIHRDIKPENLLINPDGTLKLCDFGFARVISSKNVNLTDYVATRWYRAPELLLGLNNYGKPVDMWAVGCIMCELTDGQPLFPGESEIDQLLIIQKIQGALTSEQQESFQKNPRFLGIKLPDIEKSEILENRYLGKMSKKAFSFVKELLKIDPDKRITASQAIQHYYFENLKEKEFNNIPKYNNNNNIQVERIDSASKIVKQYKIYILKYIGILYKIKRNKLNQQIKYDNNKIIEYKQ</sequence>